<dbReference type="Proteomes" id="UP000606172">
    <property type="component" value="Unassembled WGS sequence"/>
</dbReference>
<keyword evidence="2" id="KW-1185">Reference proteome</keyword>
<dbReference type="EMBL" id="BOOW01000006">
    <property type="protein sequence ID" value="GII90232.1"/>
    <property type="molecule type" value="Genomic_DNA"/>
</dbReference>
<evidence type="ECO:0000313" key="2">
    <source>
        <dbReference type="Proteomes" id="UP000606172"/>
    </source>
</evidence>
<accession>A0A919RAU8</accession>
<organism evidence="1 2">
    <name type="scientific">Sinosporangium siamense</name>
    <dbReference type="NCBI Taxonomy" id="1367973"/>
    <lineage>
        <taxon>Bacteria</taxon>
        <taxon>Bacillati</taxon>
        <taxon>Actinomycetota</taxon>
        <taxon>Actinomycetes</taxon>
        <taxon>Streptosporangiales</taxon>
        <taxon>Streptosporangiaceae</taxon>
        <taxon>Sinosporangium</taxon>
    </lineage>
</organism>
<gene>
    <name evidence="1" type="ORF">Ssi02_04630</name>
</gene>
<evidence type="ECO:0000313" key="1">
    <source>
        <dbReference type="EMBL" id="GII90232.1"/>
    </source>
</evidence>
<dbReference type="AlphaFoldDB" id="A0A919RAU8"/>
<name>A0A919RAU8_9ACTN</name>
<proteinExistence type="predicted"/>
<protein>
    <submittedName>
        <fullName evidence="1">Uncharacterized protein</fullName>
    </submittedName>
</protein>
<sequence length="67" mass="7379">MAMKCMTQMPVPPMEIAAPANQRYLDVPSAPRARVVSSNPSMDPLADMTYASSGVRRPYEKCSIDDM</sequence>
<comment type="caution">
    <text evidence="1">The sequence shown here is derived from an EMBL/GenBank/DDBJ whole genome shotgun (WGS) entry which is preliminary data.</text>
</comment>
<reference evidence="1" key="1">
    <citation type="submission" date="2021-01" db="EMBL/GenBank/DDBJ databases">
        <title>Whole genome shotgun sequence of Sinosporangium siamense NBRC 109515.</title>
        <authorList>
            <person name="Komaki H."/>
            <person name="Tamura T."/>
        </authorList>
    </citation>
    <scope>NUCLEOTIDE SEQUENCE</scope>
    <source>
        <strain evidence="1">NBRC 109515</strain>
    </source>
</reference>